<keyword evidence="18" id="KW-0391">Immunity</keyword>
<evidence type="ECO:0000313" key="32">
    <source>
        <dbReference type="EMBL" id="BAM15263.1"/>
    </source>
</evidence>
<evidence type="ECO:0000256" key="17">
    <source>
        <dbReference type="ARBA" id="ARBA00022825"/>
    </source>
</evidence>
<evidence type="ECO:0000256" key="23">
    <source>
        <dbReference type="ARBA" id="ARBA00025832"/>
    </source>
</evidence>
<evidence type="ECO:0000256" key="18">
    <source>
        <dbReference type="ARBA" id="ARBA00022859"/>
    </source>
</evidence>
<dbReference type="InterPro" id="IPR035976">
    <property type="entry name" value="Sushi/SCR/CCP_sf"/>
</dbReference>
<dbReference type="InterPro" id="IPR002035">
    <property type="entry name" value="VWF_A"/>
</dbReference>
<organism evidence="32">
    <name type="scientific">Tachypleus tridentatus</name>
    <name type="common">Japanese horseshoe crab</name>
    <dbReference type="NCBI Taxonomy" id="6853"/>
    <lineage>
        <taxon>Eukaryota</taxon>
        <taxon>Metazoa</taxon>
        <taxon>Ecdysozoa</taxon>
        <taxon>Arthropoda</taxon>
        <taxon>Chelicerata</taxon>
        <taxon>Merostomata</taxon>
        <taxon>Xiphosura</taxon>
        <taxon>Limulidae</taxon>
        <taxon>Tachypleus</taxon>
    </lineage>
</organism>
<dbReference type="GO" id="GO:0004252">
    <property type="term" value="F:serine-type endopeptidase activity"/>
    <property type="evidence" value="ECO:0007669"/>
    <property type="project" value="UniProtKB-EC"/>
</dbReference>
<dbReference type="InterPro" id="IPR018114">
    <property type="entry name" value="TRYPSIN_HIS"/>
</dbReference>
<keyword evidence="10" id="KW-0399">Innate immunity</keyword>
<reference evidence="32" key="2">
    <citation type="journal article" date="2012" name="PLoS ONE">
        <title>Microbe-Specific C3b Deposition in the Horseshoe Crab Complement System in a C2/Factor B-Dependent or -Independent Manner.</title>
        <authorList>
            <person name="Tagawa K."/>
            <person name="Yoshihara T."/>
            <person name="Shibata T."/>
            <person name="Kitazaki K."/>
            <person name="Endo Y."/>
            <person name="Fujita T."/>
            <person name="Koshiba T."/>
            <person name="Kawabata S."/>
        </authorList>
    </citation>
    <scope>NUCLEOTIDE SEQUENCE</scope>
</reference>
<feature type="domain" description="Sushi" evidence="31">
    <location>
        <begin position="215"/>
        <end position="277"/>
    </location>
</feature>
<evidence type="ECO:0000256" key="4">
    <source>
        <dbReference type="ARBA" id="ARBA00003042"/>
    </source>
</evidence>
<feature type="chain" id="PRO_5003658592" description="Acrosin" evidence="28">
    <location>
        <begin position="25"/>
        <end position="972"/>
    </location>
</feature>
<keyword evidence="14" id="KW-0677">Repeat</keyword>
<dbReference type="PROSITE" id="PS00135">
    <property type="entry name" value="TRYPSIN_SER"/>
    <property type="match status" value="1"/>
</dbReference>
<protein>
    <recommendedName>
        <fullName evidence="8">Acrosin</fullName>
        <ecNumber evidence="7">3.4.21.10</ecNumber>
    </recommendedName>
    <alternativeName>
        <fullName evidence="24">C3/C5 convertase</fullName>
    </alternativeName>
</protein>
<dbReference type="GO" id="GO:0042381">
    <property type="term" value="P:hemolymph coagulation"/>
    <property type="evidence" value="ECO:0007669"/>
    <property type="project" value="UniProtKB-KW"/>
</dbReference>
<evidence type="ECO:0000256" key="6">
    <source>
        <dbReference type="ARBA" id="ARBA00004613"/>
    </source>
</evidence>
<comment type="function">
    <text evidence="4">Acrosin is the major protease of mammalian spermatozoa. It is a serine protease of trypsin-like cleavage specificity, it is synthesized in a zymogen form, proacrosin and stored in the acrosome.</text>
</comment>
<dbReference type="AlphaFoldDB" id="I2FJS8"/>
<dbReference type="CDD" id="cd01450">
    <property type="entry name" value="vWFA_subfamily_ECM"/>
    <property type="match status" value="1"/>
</dbReference>
<evidence type="ECO:0000256" key="21">
    <source>
        <dbReference type="ARBA" id="ARBA00023180"/>
    </source>
</evidence>
<dbReference type="Gene3D" id="2.40.10.10">
    <property type="entry name" value="Trypsin-like serine proteases"/>
    <property type="match status" value="2"/>
</dbReference>
<feature type="disulfide bond" evidence="26">
    <location>
        <begin position="59"/>
        <end position="86"/>
    </location>
</feature>
<dbReference type="InterPro" id="IPR000436">
    <property type="entry name" value="Sushi_SCR_CCP_dom"/>
</dbReference>
<dbReference type="PROSITE" id="PS50923">
    <property type="entry name" value="SUSHI"/>
    <property type="match status" value="7"/>
</dbReference>
<dbReference type="Pfam" id="PF00092">
    <property type="entry name" value="VWA"/>
    <property type="match status" value="1"/>
</dbReference>
<dbReference type="CDD" id="cd00190">
    <property type="entry name" value="Tryp_SPc"/>
    <property type="match status" value="1"/>
</dbReference>
<comment type="caution">
    <text evidence="26">Lacks conserved residue(s) required for the propagation of feature annotation.</text>
</comment>
<feature type="disulfide bond" evidence="26">
    <location>
        <begin position="91"/>
        <end position="134"/>
    </location>
</feature>
<evidence type="ECO:0000256" key="2">
    <source>
        <dbReference type="ARBA" id="ARBA00001936"/>
    </source>
</evidence>
<evidence type="ECO:0000259" key="30">
    <source>
        <dbReference type="PROSITE" id="PS50240"/>
    </source>
</evidence>
<proteinExistence type="evidence at transcript level"/>
<name>I2FJS8_TACTR</name>
<keyword evidence="20 26" id="KW-1015">Disulfide bond</keyword>
<dbReference type="PROSITE" id="PS50240">
    <property type="entry name" value="TRYPSIN_DOM"/>
    <property type="match status" value="1"/>
</dbReference>
<comment type="subcellular location">
    <subcellularLocation>
        <location evidence="5">Cell surface</location>
    </subcellularLocation>
    <subcellularLocation>
        <location evidence="6">Secreted</location>
    </subcellularLocation>
</comment>
<keyword evidence="12 27" id="KW-0645">Protease</keyword>
<keyword evidence="16" id="KW-0353">Hemolymph clotting</keyword>
<evidence type="ECO:0000256" key="10">
    <source>
        <dbReference type="ARBA" id="ARBA00022588"/>
    </source>
</evidence>
<feature type="active site" description="Charge relay system" evidence="25">
    <location>
        <position position="752"/>
    </location>
</feature>
<feature type="domain" description="Sushi" evidence="31">
    <location>
        <begin position="278"/>
        <end position="340"/>
    </location>
</feature>
<feature type="disulfide bond" evidence="26">
    <location>
        <begin position="430"/>
        <end position="457"/>
    </location>
</feature>
<dbReference type="PANTHER" id="PTHR46393:SF7">
    <property type="entry name" value="COMPLEMENT C2"/>
    <property type="match status" value="1"/>
</dbReference>
<evidence type="ECO:0000256" key="1">
    <source>
        <dbReference type="ARBA" id="ARBA00001656"/>
    </source>
</evidence>
<evidence type="ECO:0000256" key="9">
    <source>
        <dbReference type="ARBA" id="ARBA00022525"/>
    </source>
</evidence>
<keyword evidence="13 28" id="KW-0732">Signal</keyword>
<evidence type="ECO:0000256" key="8">
    <source>
        <dbReference type="ARBA" id="ARBA00017161"/>
    </source>
</evidence>
<feature type="domain" description="Sushi" evidence="31">
    <location>
        <begin position="89"/>
        <end position="152"/>
    </location>
</feature>
<evidence type="ECO:0000256" key="20">
    <source>
        <dbReference type="ARBA" id="ARBA00023157"/>
    </source>
</evidence>
<dbReference type="InterPro" id="IPR009003">
    <property type="entry name" value="Peptidase_S1_PA"/>
</dbReference>
<keyword evidence="19" id="KW-0865">Zymogen</keyword>
<dbReference type="PROSITE" id="PS50234">
    <property type="entry name" value="VWFA"/>
    <property type="match status" value="1"/>
</dbReference>
<evidence type="ECO:0000256" key="5">
    <source>
        <dbReference type="ARBA" id="ARBA00004241"/>
    </source>
</evidence>
<reference evidence="32" key="1">
    <citation type="submission" date="2007-07" db="EMBL/GenBank/DDBJ databases">
        <authorList>
            <person name="Ariki S."/>
            <person name="Fukuoka T."/>
            <person name="Takahara S."/>
            <person name="Ozaki A."/>
            <person name="Endo Y."/>
            <person name="Fujita T."/>
            <person name="Kawabata S."/>
        </authorList>
    </citation>
    <scope>NUCLEOTIDE SEQUENCE</scope>
</reference>
<feature type="domain" description="Sushi" evidence="31">
    <location>
        <begin position="23"/>
        <end position="88"/>
    </location>
</feature>
<dbReference type="InterPro" id="IPR001254">
    <property type="entry name" value="Trypsin_dom"/>
</dbReference>
<dbReference type="EMBL" id="AB353281">
    <property type="protein sequence ID" value="BAM15263.1"/>
    <property type="molecule type" value="mRNA"/>
</dbReference>
<dbReference type="InterPro" id="IPR033116">
    <property type="entry name" value="TRYPSIN_SER"/>
</dbReference>
<keyword evidence="11 26" id="KW-0768">Sushi</keyword>
<dbReference type="InterPro" id="IPR036465">
    <property type="entry name" value="vWFA_dom_sf"/>
</dbReference>
<dbReference type="PROSITE" id="PS00134">
    <property type="entry name" value="TRYPSIN_HIS"/>
    <property type="match status" value="1"/>
</dbReference>
<feature type="domain" description="Peptidase S1" evidence="30">
    <location>
        <begin position="686"/>
        <end position="971"/>
    </location>
</feature>
<dbReference type="Gene3D" id="3.40.50.410">
    <property type="entry name" value="von Willebrand factor, type A domain"/>
    <property type="match status" value="1"/>
</dbReference>
<feature type="disulfide bond" evidence="26">
    <location>
        <begin position="182"/>
        <end position="209"/>
    </location>
</feature>
<evidence type="ECO:0000256" key="7">
    <source>
        <dbReference type="ARBA" id="ARBA00012050"/>
    </source>
</evidence>
<dbReference type="GO" id="GO:0032991">
    <property type="term" value="C:protein-containing complex"/>
    <property type="evidence" value="ECO:0007669"/>
    <property type="project" value="UniProtKB-ARBA"/>
</dbReference>
<dbReference type="GO" id="GO:0009986">
    <property type="term" value="C:cell surface"/>
    <property type="evidence" value="ECO:0007669"/>
    <property type="project" value="UniProtKB-SubCell"/>
</dbReference>
<dbReference type="PIRSF" id="PIRSF001154">
    <property type="entry name" value="Compl_C2_B"/>
    <property type="match status" value="1"/>
</dbReference>
<keyword evidence="21" id="KW-0325">Glycoprotein</keyword>
<dbReference type="SMART" id="SM00327">
    <property type="entry name" value="VWA"/>
    <property type="match status" value="1"/>
</dbReference>
<keyword evidence="17 27" id="KW-0720">Serine protease</keyword>
<dbReference type="CDD" id="cd00033">
    <property type="entry name" value="CCP"/>
    <property type="match status" value="7"/>
</dbReference>
<dbReference type="Pfam" id="PF00089">
    <property type="entry name" value="Trypsin"/>
    <property type="match status" value="1"/>
</dbReference>
<evidence type="ECO:0000256" key="27">
    <source>
        <dbReference type="RuleBase" id="RU363034"/>
    </source>
</evidence>
<evidence type="ECO:0000256" key="25">
    <source>
        <dbReference type="PIRSR" id="PIRSR001154-1"/>
    </source>
</evidence>
<evidence type="ECO:0000256" key="24">
    <source>
        <dbReference type="ARBA" id="ARBA00029636"/>
    </source>
</evidence>
<dbReference type="SUPFAM" id="SSF57535">
    <property type="entry name" value="Complement control module/SCR domain"/>
    <property type="match status" value="7"/>
</dbReference>
<feature type="domain" description="Sushi" evidence="31">
    <location>
        <begin position="402"/>
        <end position="459"/>
    </location>
</feature>
<evidence type="ECO:0000256" key="15">
    <source>
        <dbReference type="ARBA" id="ARBA00022801"/>
    </source>
</evidence>
<evidence type="ECO:0000256" key="22">
    <source>
        <dbReference type="ARBA" id="ARBA00024195"/>
    </source>
</evidence>
<dbReference type="FunFam" id="2.40.10.10:FF:000002">
    <property type="entry name" value="Transmembrane protease serine"/>
    <property type="match status" value="1"/>
</dbReference>
<evidence type="ECO:0000256" key="11">
    <source>
        <dbReference type="ARBA" id="ARBA00022659"/>
    </source>
</evidence>
<feature type="active site" description="Charge relay system" evidence="25">
    <location>
        <position position="918"/>
    </location>
</feature>
<comment type="cofactor">
    <cofactor evidence="3">
        <name>Mg(2+)</name>
        <dbReference type="ChEBI" id="CHEBI:18420"/>
    </cofactor>
</comment>
<feature type="signal peptide" evidence="28">
    <location>
        <begin position="1"/>
        <end position="24"/>
    </location>
</feature>
<dbReference type="InterPro" id="IPR001314">
    <property type="entry name" value="Peptidase_S1A"/>
</dbReference>
<evidence type="ECO:0000259" key="29">
    <source>
        <dbReference type="PROSITE" id="PS50234"/>
    </source>
</evidence>
<dbReference type="FunFam" id="2.40.10.10:FF:000060">
    <property type="entry name" value="Acrosin"/>
    <property type="match status" value="1"/>
</dbReference>
<feature type="active site" description="Charge relay system" evidence="25">
    <location>
        <position position="809"/>
    </location>
</feature>
<dbReference type="Gene3D" id="2.10.70.10">
    <property type="entry name" value="Complement Module, domain 1"/>
    <property type="match status" value="7"/>
</dbReference>
<evidence type="ECO:0000256" key="12">
    <source>
        <dbReference type="ARBA" id="ARBA00022670"/>
    </source>
</evidence>
<dbReference type="SMART" id="SM00020">
    <property type="entry name" value="Tryp_SPc"/>
    <property type="match status" value="1"/>
</dbReference>
<evidence type="ECO:0000256" key="16">
    <source>
        <dbReference type="ARBA" id="ARBA00022820"/>
    </source>
</evidence>
<feature type="disulfide bond" evidence="26">
    <location>
        <begin position="370"/>
        <end position="397"/>
    </location>
</feature>
<evidence type="ECO:0000256" key="3">
    <source>
        <dbReference type="ARBA" id="ARBA00001946"/>
    </source>
</evidence>
<dbReference type="InterPro" id="IPR011360">
    <property type="entry name" value="Compl_C2_B"/>
</dbReference>
<dbReference type="Pfam" id="PF00084">
    <property type="entry name" value="Sushi"/>
    <property type="match status" value="7"/>
</dbReference>
<dbReference type="GO" id="GO:0006508">
    <property type="term" value="P:proteolysis"/>
    <property type="evidence" value="ECO:0007669"/>
    <property type="project" value="UniProtKB-KW"/>
</dbReference>
<keyword evidence="9" id="KW-0964">Secreted</keyword>
<dbReference type="PANTHER" id="PTHR46393">
    <property type="entry name" value="SUSHI DOMAIN-CONTAINING PROTEIN"/>
    <property type="match status" value="1"/>
</dbReference>
<feature type="domain" description="VWFA" evidence="29">
    <location>
        <begin position="509"/>
        <end position="686"/>
    </location>
</feature>
<dbReference type="SMART" id="SM00032">
    <property type="entry name" value="CCP"/>
    <property type="match status" value="7"/>
</dbReference>
<dbReference type="SUPFAM" id="SSF53300">
    <property type="entry name" value="vWA-like"/>
    <property type="match status" value="1"/>
</dbReference>
<evidence type="ECO:0000259" key="31">
    <source>
        <dbReference type="PROSITE" id="PS50923"/>
    </source>
</evidence>
<sequence length="972" mass="109462">MTELATCIIILVSAVGPFLDLAHGCKFQNAPINGKWEFENPGDAGKKHFPPFYVLSYVCDKGYVQRSTKPYLMCKNGKWDGDIPKCDRMLCSKPLINNGFFEIKNGNEGFVEGTTVNFKCHRGHRLVGKSLLMCTFRGSEMRWNGNFPKCKERRKCKNPGVSPDGKRWGKCCYAGNSLTFSCNDGFDLVGSSRILCIRNGSWTSPRPLCKPRNATTCPFPLDIPKVVMKPWKQGDYYLPDDELESYCDTGYRLLSGSEYLYCKENGQWDSQFPVCGVTSCRVPQHLEDGRIVETEYTNLTDVSDGFNLNFICDQNYRLIGSSWVKCTYLGWSSNFPKCQLITCPDPGIPENGQRKGSGPFNIGDRVTFSCFSDYTILGSEERICLGNGRWSGRLASCDHQRYYCPDPGVPVNGFKSGNSYNLGDTVQFSCKAGHSAIGSSNRTCQANHKWSGEQQFCLEPYFSDRPIDMMMRVTQLLEEKEEEQEELFANLPSSDRGRMIDLNFPGRLVIYFVFDASGSVGEKYFYSAIKFAKALVKRMGVKEQGTRFGAVSFSSTVSNSFLPQDYKTVEEVHSALDKFNFTEGGTAISLALDYVKTQMIPLSKQTFQDQAMKSIIFLFTDGKANMRGDPKQVAKELREEAHAEIYCIALTGDYDIGELKDMASSVKEHVYILKNYETFDWLVNAVINGTVDYSVCGYGMDDVLEEMNKAGEQRADKPWPWMAAVYYQRENFEKLGCGGSIVNKEWILTAAHCFVLKNDDPKKVEYLVPANVTVKLGLLNVRNSSDLKEFEVTDIRLHEKFNYTTYDHDIALLKLGRPITYERFIRPVCLPPAVIPENSTLYQAGQSAFVTGWGHDKRVELGHEGVLKGIDHLKQIRLPIQNHETCLKSLEKTKKEMTDFMICAGDSEGIVDTCKGDSGGPMAQSLVDDAEMNYWVQVGIVSWGIGCKLRGHYGFYTHVAKLRPWIDKVLNS</sequence>
<evidence type="ECO:0000256" key="14">
    <source>
        <dbReference type="ARBA" id="ARBA00022737"/>
    </source>
</evidence>
<accession>I2FJS8</accession>
<dbReference type="EC" id="3.4.21.10" evidence="7"/>
<dbReference type="GO" id="GO:0005576">
    <property type="term" value="C:extracellular region"/>
    <property type="evidence" value="ECO:0007669"/>
    <property type="project" value="UniProtKB-SubCell"/>
</dbReference>
<evidence type="ECO:0000256" key="13">
    <source>
        <dbReference type="ARBA" id="ARBA00022729"/>
    </source>
</evidence>
<evidence type="ECO:0000256" key="26">
    <source>
        <dbReference type="PROSITE-ProRule" id="PRU00302"/>
    </source>
</evidence>
<evidence type="ECO:0000256" key="19">
    <source>
        <dbReference type="ARBA" id="ARBA00023145"/>
    </source>
</evidence>
<dbReference type="PRINTS" id="PR00722">
    <property type="entry name" value="CHYMOTRYPSIN"/>
</dbReference>
<feature type="domain" description="Sushi" evidence="31">
    <location>
        <begin position="154"/>
        <end position="211"/>
    </location>
</feature>
<dbReference type="SUPFAM" id="SSF50494">
    <property type="entry name" value="Trypsin-like serine proteases"/>
    <property type="match status" value="1"/>
</dbReference>
<comment type="catalytic activity">
    <reaction evidence="1">
        <text>Preferential cleavage: Arg-|-Xaa, Lys-|-Xaa.</text>
        <dbReference type="EC" id="3.4.21.10"/>
    </reaction>
</comment>
<gene>
    <name evidence="32" type="primary">TtC2/Bf-2</name>
</gene>
<dbReference type="GO" id="GO:0006956">
    <property type="term" value="P:complement activation"/>
    <property type="evidence" value="ECO:0007669"/>
    <property type="project" value="InterPro"/>
</dbReference>
<evidence type="ECO:0000256" key="28">
    <source>
        <dbReference type="SAM" id="SignalP"/>
    </source>
</evidence>
<comment type="cofactor">
    <cofactor evidence="2">
        <name>Mn(2+)</name>
        <dbReference type="ChEBI" id="CHEBI:29035"/>
    </cofactor>
</comment>
<dbReference type="InterPro" id="IPR043504">
    <property type="entry name" value="Peptidase_S1_PA_chymotrypsin"/>
</dbReference>
<keyword evidence="15 27" id="KW-0378">Hydrolase</keyword>
<comment type="similarity">
    <text evidence="22">Belongs to the peptidase S1 family. CLIP subfamily.</text>
</comment>
<feature type="domain" description="Sushi" evidence="31">
    <location>
        <begin position="341"/>
        <end position="399"/>
    </location>
</feature>
<comment type="subunit">
    <text evidence="23">Heavy chain (catalytic) and a light chain linked by two disulfide bonds. Forms a heterodimer with SERPINA5.</text>
</comment>